<reference evidence="2 3" key="1">
    <citation type="journal article" date="2019" name="Sci. Rep.">
        <title>Orb-weaving spider Araneus ventricosus genome elucidates the spidroin gene catalogue.</title>
        <authorList>
            <person name="Kono N."/>
            <person name="Nakamura H."/>
            <person name="Ohtoshi R."/>
            <person name="Moran D.A.P."/>
            <person name="Shinohara A."/>
            <person name="Yoshida Y."/>
            <person name="Fujiwara M."/>
            <person name="Mori M."/>
            <person name="Tomita M."/>
            <person name="Arakawa K."/>
        </authorList>
    </citation>
    <scope>NUCLEOTIDE SEQUENCE [LARGE SCALE GENOMIC DNA]</scope>
</reference>
<feature type="compositionally biased region" description="Basic and acidic residues" evidence="1">
    <location>
        <begin position="102"/>
        <end position="122"/>
    </location>
</feature>
<dbReference type="AlphaFoldDB" id="A0A4Y2G8H5"/>
<feature type="region of interest" description="Disordered" evidence="1">
    <location>
        <begin position="136"/>
        <end position="155"/>
    </location>
</feature>
<protein>
    <submittedName>
        <fullName evidence="2">Uncharacterized protein</fullName>
    </submittedName>
</protein>
<proteinExistence type="predicted"/>
<feature type="compositionally biased region" description="Acidic residues" evidence="1">
    <location>
        <begin position="28"/>
        <end position="40"/>
    </location>
</feature>
<keyword evidence="3" id="KW-1185">Reference proteome</keyword>
<feature type="region of interest" description="Disordered" evidence="1">
    <location>
        <begin position="93"/>
        <end position="126"/>
    </location>
</feature>
<organism evidence="2 3">
    <name type="scientific">Araneus ventricosus</name>
    <name type="common">Orbweaver spider</name>
    <name type="synonym">Epeira ventricosa</name>
    <dbReference type="NCBI Taxonomy" id="182803"/>
    <lineage>
        <taxon>Eukaryota</taxon>
        <taxon>Metazoa</taxon>
        <taxon>Ecdysozoa</taxon>
        <taxon>Arthropoda</taxon>
        <taxon>Chelicerata</taxon>
        <taxon>Arachnida</taxon>
        <taxon>Araneae</taxon>
        <taxon>Araneomorphae</taxon>
        <taxon>Entelegynae</taxon>
        <taxon>Araneoidea</taxon>
        <taxon>Araneidae</taxon>
        <taxon>Araneus</taxon>
    </lineage>
</organism>
<evidence type="ECO:0000313" key="3">
    <source>
        <dbReference type="Proteomes" id="UP000499080"/>
    </source>
</evidence>
<sequence length="355" mass="39443">MKKERLSCPSLTLTGDRYDCEKQTPRIDEEDDDLTLEEETNCPSDPDSPTIFEENDMKEEKKFILGRSKISEPIPIQRVASKVSTSLPHKPCVLIKSSSDSSRPRSLDSESNKASKTDKSKCGMETNFSAGIPRRVHQQPVQHGRHQRVLQRAGTEERRRAVFGRRLLPGADYPSPGDAAQRPLPQAAGLVPGADDLLVLPDIPAVPLQAALVLLLCLLLLSAGQHPAHRLPFQQRSVEWTAIFRVQQWTLLPQLLHAGHLGPLESHDGSGLRAAGPLGITQQPQQPSLAARSALPQQQPVIRHGVRQGVLSRLPQLRIVCMSRDWFLLKVKSQRQSLTLERDSHCKAYTAPFEL</sequence>
<name>A0A4Y2G8H5_ARAVE</name>
<accession>A0A4Y2G8H5</accession>
<dbReference type="EMBL" id="BGPR01001287">
    <property type="protein sequence ID" value="GBM50142.1"/>
    <property type="molecule type" value="Genomic_DNA"/>
</dbReference>
<gene>
    <name evidence="2" type="ORF">AVEN_63901_1</name>
</gene>
<comment type="caution">
    <text evidence="2">The sequence shown here is derived from an EMBL/GenBank/DDBJ whole genome shotgun (WGS) entry which is preliminary data.</text>
</comment>
<evidence type="ECO:0000313" key="2">
    <source>
        <dbReference type="EMBL" id="GBM50142.1"/>
    </source>
</evidence>
<evidence type="ECO:0000256" key="1">
    <source>
        <dbReference type="SAM" id="MobiDB-lite"/>
    </source>
</evidence>
<dbReference type="Proteomes" id="UP000499080">
    <property type="component" value="Unassembled WGS sequence"/>
</dbReference>
<feature type="region of interest" description="Disordered" evidence="1">
    <location>
        <begin position="19"/>
        <end position="56"/>
    </location>
</feature>